<dbReference type="PANTHER" id="PTHR11140">
    <property type="entry name" value="PRE-MRNA SPLICING FACTOR PRP8"/>
    <property type="match status" value="1"/>
</dbReference>
<proteinExistence type="predicted"/>
<dbReference type="PROSITE" id="PS50249">
    <property type="entry name" value="MPN"/>
    <property type="match status" value="1"/>
</dbReference>
<keyword evidence="5" id="KW-0508">mRNA splicing</keyword>
<evidence type="ECO:0000256" key="5">
    <source>
        <dbReference type="ARBA" id="ARBA00023187"/>
    </source>
</evidence>
<dbReference type="FunFam" id="3.40.140.10:FF:000002">
    <property type="entry name" value="Pre-mRNA-processing-splicing factor 8"/>
    <property type="match status" value="1"/>
</dbReference>
<protein>
    <submittedName>
        <fullName evidence="10">Pre-mRNA-processing-splicing factor 8</fullName>
    </submittedName>
</protein>
<dbReference type="InterPro" id="IPR012592">
    <property type="entry name" value="PROCN"/>
</dbReference>
<dbReference type="SMART" id="SM00232">
    <property type="entry name" value="JAB_MPN"/>
    <property type="match status" value="1"/>
</dbReference>
<dbReference type="GO" id="GO:0030623">
    <property type="term" value="F:U5 snRNA binding"/>
    <property type="evidence" value="ECO:0007669"/>
    <property type="project" value="InterPro"/>
</dbReference>
<dbReference type="Pfam" id="PF10596">
    <property type="entry name" value="U6-snRNA_bdg"/>
    <property type="match status" value="1"/>
</dbReference>
<keyword evidence="4" id="KW-0694">RNA-binding</keyword>
<accession>A0A0C9MG30</accession>
<dbReference type="PROSITE" id="PS51840">
    <property type="entry name" value="C2_NT"/>
    <property type="match status" value="1"/>
</dbReference>
<dbReference type="GO" id="GO:0030620">
    <property type="term" value="F:U2 snRNA binding"/>
    <property type="evidence" value="ECO:0007669"/>
    <property type="project" value="TreeGrafter"/>
</dbReference>
<keyword evidence="6" id="KW-0539">Nucleus</keyword>
<dbReference type="GO" id="GO:0071013">
    <property type="term" value="C:catalytic step 2 spliceosome"/>
    <property type="evidence" value="ECO:0007669"/>
    <property type="project" value="TreeGrafter"/>
</dbReference>
<dbReference type="InterPro" id="IPR012337">
    <property type="entry name" value="RNaseH-like_sf"/>
</dbReference>
<dbReference type="InterPro" id="IPR000555">
    <property type="entry name" value="JAMM/MPN+_dom"/>
</dbReference>
<dbReference type="InterPro" id="IPR043172">
    <property type="entry name" value="Prp8_domainIV_palm"/>
</dbReference>
<dbReference type="Gene3D" id="3.30.420.230">
    <property type="match status" value="1"/>
</dbReference>
<dbReference type="InterPro" id="IPR027652">
    <property type="entry name" value="PRP8"/>
</dbReference>
<evidence type="ECO:0000313" key="10">
    <source>
        <dbReference type="EMBL" id="GAN06204.1"/>
    </source>
</evidence>
<reference evidence="10" key="1">
    <citation type="submission" date="2014-09" db="EMBL/GenBank/DDBJ databases">
        <title>Draft genome sequence of an oleaginous Mucoromycotina fungus Mucor ambiguus NBRC6742.</title>
        <authorList>
            <person name="Takeda I."/>
            <person name="Yamane N."/>
            <person name="Morita T."/>
            <person name="Tamano K."/>
            <person name="Machida M."/>
            <person name="Baker S."/>
            <person name="Koike H."/>
        </authorList>
    </citation>
    <scope>NUCLEOTIDE SEQUENCE</scope>
    <source>
        <strain evidence="10">NBRC 6742</strain>
    </source>
</reference>
<keyword evidence="2" id="KW-0507">mRNA processing</keyword>
<dbReference type="InterPro" id="IPR012984">
    <property type="entry name" value="PROCT"/>
</dbReference>
<dbReference type="GO" id="GO:0097157">
    <property type="term" value="F:pre-mRNA intronic binding"/>
    <property type="evidence" value="ECO:0007669"/>
    <property type="project" value="TreeGrafter"/>
</dbReference>
<evidence type="ECO:0000259" key="8">
    <source>
        <dbReference type="PROSITE" id="PS50249"/>
    </source>
</evidence>
<dbReference type="CDD" id="cd13838">
    <property type="entry name" value="RNase_H_like_Prp8_IV"/>
    <property type="match status" value="1"/>
</dbReference>
<dbReference type="SUPFAM" id="SSF53098">
    <property type="entry name" value="Ribonuclease H-like"/>
    <property type="match status" value="2"/>
</dbReference>
<keyword evidence="3" id="KW-0747">Spliceosome</keyword>
<dbReference type="GO" id="GO:0005682">
    <property type="term" value="C:U5 snRNP"/>
    <property type="evidence" value="ECO:0007669"/>
    <property type="project" value="TreeGrafter"/>
</dbReference>
<dbReference type="InterPro" id="IPR019581">
    <property type="entry name" value="Prp8_U5-snRNA-bd"/>
</dbReference>
<dbReference type="GO" id="GO:0017070">
    <property type="term" value="F:U6 snRNA binding"/>
    <property type="evidence" value="ECO:0007669"/>
    <property type="project" value="InterPro"/>
</dbReference>
<dbReference type="InterPro" id="IPR019448">
    <property type="entry name" value="NT-C2"/>
</dbReference>
<dbReference type="Pfam" id="PF12134">
    <property type="entry name" value="PRP8_domainIV"/>
    <property type="match status" value="1"/>
</dbReference>
<dbReference type="Pfam" id="PF08082">
    <property type="entry name" value="PRO8NT"/>
    <property type="match status" value="1"/>
</dbReference>
<dbReference type="Gene3D" id="3.40.140.10">
    <property type="entry name" value="Cytidine Deaminase, domain 2"/>
    <property type="match status" value="1"/>
</dbReference>
<evidence type="ECO:0000256" key="3">
    <source>
        <dbReference type="ARBA" id="ARBA00022728"/>
    </source>
</evidence>
<feature type="domain" description="MPN" evidence="8">
    <location>
        <begin position="2330"/>
        <end position="2461"/>
    </location>
</feature>
<evidence type="ECO:0000313" key="11">
    <source>
        <dbReference type="Proteomes" id="UP000053815"/>
    </source>
</evidence>
<dbReference type="Pfam" id="PF10597">
    <property type="entry name" value="U5_2-snRNA_bdg"/>
    <property type="match status" value="1"/>
</dbReference>
<evidence type="ECO:0000256" key="6">
    <source>
        <dbReference type="ARBA" id="ARBA00023242"/>
    </source>
</evidence>
<feature type="domain" description="C2 NT-type" evidence="9">
    <location>
        <begin position="8"/>
        <end position="143"/>
    </location>
</feature>
<dbReference type="CDD" id="cd08056">
    <property type="entry name" value="MPN_PRP8"/>
    <property type="match status" value="1"/>
</dbReference>
<dbReference type="OrthoDB" id="1931567at2759"/>
<dbReference type="Pfam" id="PF01398">
    <property type="entry name" value="JAB"/>
    <property type="match status" value="1"/>
</dbReference>
<dbReference type="Pfam" id="PF08083">
    <property type="entry name" value="PROCN"/>
    <property type="match status" value="1"/>
</dbReference>
<dbReference type="Proteomes" id="UP000053815">
    <property type="component" value="Unassembled WGS sequence"/>
</dbReference>
<evidence type="ECO:0000256" key="4">
    <source>
        <dbReference type="ARBA" id="ARBA00022884"/>
    </source>
</evidence>
<name>A0A0C9MG30_9FUNG</name>
<dbReference type="FunFam" id="3.90.1570.40:FF:000001">
    <property type="entry name" value="Pre-mRNA-processing-splicing factor 8"/>
    <property type="match status" value="1"/>
</dbReference>
<dbReference type="InterPro" id="IPR021983">
    <property type="entry name" value="PRP8_domainIV"/>
</dbReference>
<dbReference type="STRING" id="91626.A0A0C9MG30"/>
<dbReference type="InterPro" id="IPR042516">
    <property type="entry name" value="Prp8_U5-snRNA-bd_sf"/>
</dbReference>
<dbReference type="GO" id="GO:0000244">
    <property type="term" value="P:spliceosomal tri-snRNP complex assembly"/>
    <property type="evidence" value="ECO:0007669"/>
    <property type="project" value="TreeGrafter"/>
</dbReference>
<dbReference type="Pfam" id="PF10598">
    <property type="entry name" value="RRM_4"/>
    <property type="match status" value="1"/>
</dbReference>
<comment type="subcellular location">
    <subcellularLocation>
        <location evidence="1">Nucleus</location>
    </subcellularLocation>
</comment>
<dbReference type="Gene3D" id="3.90.1570.40">
    <property type="match status" value="1"/>
</dbReference>
<dbReference type="InterPro" id="IPR037518">
    <property type="entry name" value="MPN"/>
</dbReference>
<evidence type="ECO:0000259" key="9">
    <source>
        <dbReference type="PROSITE" id="PS51840"/>
    </source>
</evidence>
<keyword evidence="7" id="KW-0687">Ribonucleoprotein</keyword>
<evidence type="ECO:0000256" key="1">
    <source>
        <dbReference type="ARBA" id="ARBA00004123"/>
    </source>
</evidence>
<dbReference type="InterPro" id="IPR019582">
    <property type="entry name" value="RRM_spliceosomal_PrP8"/>
</dbReference>
<dbReference type="EMBL" id="DF836404">
    <property type="protein sequence ID" value="GAN06204.1"/>
    <property type="molecule type" value="Genomic_DNA"/>
</dbReference>
<dbReference type="PANTHER" id="PTHR11140:SF0">
    <property type="entry name" value="PRE-MRNA-PROCESSING-SPLICING FACTOR 8"/>
    <property type="match status" value="1"/>
</dbReference>
<dbReference type="FunFam" id="1.20.80.40:FF:000001">
    <property type="entry name" value="Pre-mRNA-processing-splicing factor 8"/>
    <property type="match status" value="1"/>
</dbReference>
<dbReference type="FunFam" id="3.30.420.230:FF:000003">
    <property type="entry name" value="Pre-mRNA-processing-splicing factor 8"/>
    <property type="match status" value="1"/>
</dbReference>
<dbReference type="Gene3D" id="1.20.80.40">
    <property type="match status" value="1"/>
</dbReference>
<gene>
    <name evidence="10" type="ORF">MAM1_0115d05684</name>
</gene>
<evidence type="ECO:0000256" key="7">
    <source>
        <dbReference type="ARBA" id="ARBA00023274"/>
    </source>
</evidence>
<evidence type="ECO:0000256" key="2">
    <source>
        <dbReference type="ARBA" id="ARBA00022664"/>
    </source>
</evidence>
<dbReference type="FunFam" id="3.30.43.40:FF:000001">
    <property type="entry name" value="Pre-mRNA-processing-splicing factor 8"/>
    <property type="match status" value="1"/>
</dbReference>
<dbReference type="GO" id="GO:0008237">
    <property type="term" value="F:metallopeptidase activity"/>
    <property type="evidence" value="ECO:0007669"/>
    <property type="project" value="InterPro"/>
</dbReference>
<dbReference type="Gene3D" id="3.30.43.40">
    <property type="entry name" value="Pre-mRNA-processing-splicing factor 8, U5-snRNA-binding domain"/>
    <property type="match status" value="1"/>
</dbReference>
<dbReference type="GO" id="GO:0030619">
    <property type="term" value="F:U1 snRNA binding"/>
    <property type="evidence" value="ECO:0007669"/>
    <property type="project" value="TreeGrafter"/>
</dbReference>
<dbReference type="Pfam" id="PF08084">
    <property type="entry name" value="PROCT"/>
    <property type="match status" value="1"/>
</dbReference>
<dbReference type="Pfam" id="PF10358">
    <property type="entry name" value="NT-C2"/>
    <property type="match status" value="1"/>
</dbReference>
<dbReference type="InterPro" id="IPR019580">
    <property type="entry name" value="Prp8_U6-snRNA-bd"/>
</dbReference>
<keyword evidence="11" id="KW-1185">Reference proteome</keyword>
<dbReference type="InterPro" id="IPR043173">
    <property type="entry name" value="Prp8_domainIV_fingers"/>
</dbReference>
<dbReference type="InterPro" id="IPR012591">
    <property type="entry name" value="PRO8NT"/>
</dbReference>
<sequence>MLTPFTHLFISKNRKVNFELSLIIRDLVNVPLVSGYYYVNWKLRNASHTTGTTERVHIKDHQITWNHPINTMIQLVINKQQVLNDCELKLDIYQKGGKEIGTLSINLSEYAGSGVTTERYLLQNCKFNSTIKCVTLVNVELTCANRPPLSRRQIFKDIPTVIQERKERNKKVDLPPPILTIRKSQSVMSLPRFCKLQTSNEEPSPIDVIMANNDSGVPIPVGGAPSAYSNQYDQYAYESNPQTEKSQQDKLKEKARKWQQLQNKRYGEKRKFGFIEHEKADMPPEHLRKIIKDHGDMTAKKFRHDKRIYLGALKYVPHAVLKLLENMPMPWEQVREVNVLYHITGAITFVNEIPWVIEPVYIAQWGSQWIMMRREKRDRRHFKRMRFPPFDDEEPPLDYGDNIMDVEPLEAIQMELDEEEDEAIYEWFYDNKPLMDTKYVNGSTYRKWRLDLPIMSTLYRVAHQLLSDLNDKNYFYLFDLNSFFTAKALSMAIPGGPKFEPLYRDMDTADDDWNEFNDINKIIIRQPVRTEYKIAFPFLYNSLPRSVKVSWYHYPTVVFIRTEDPDLPAFYFDPIINPISSRNVDAASKEHEDEIFGDNDQDTEFTLPGHVVPFLDDTELYTDNTSNAITLYWAPHPFDKRSGRTRRAQDVPLVKSWYLEHCPAGQPVKVRVSYQKLLKCYVLNALHQRPPKALNKKYLFRSLKSTKFFQTTQIDWVEAGLQVCRQGYNMLNLLIHRKNLNYLHLDYNFNLKPVKTLTTKERKKSRFGNAFHLCREILRLTKLIVDSHVQYRLGNVDAFQLADGLQYIFSHVGQLTGMYRYKYRLMRQIRMCKDLKHLIYYRFNTGPVGKGPGVGIWAPGWRVWLFFMRGIVPLLERWLGNLLARQFEGRHSKGIAKTVTKQRVDSHYDLELRAAVLHDIMDAMPEGIKGNKSRTILQHLSEAWRAWKANIPWKVPGMPAPIENMILRYIKAKADWWTSVAHYNRERIRRGATVDKTICRKNLGRLTRLWLKAEQERQHNYLKDGPYITAEEAVAIYTSTVHWLESRKFSPIPFPPLSYKHDTKLLILALERLREAYSVQGRLNQSQREELGLIEQAYDNPHEALSRIKRLLLTQRAFKEVGIEFMDLYSHLIPVYDIEPLEKITDAYLDQYLWYEADKRHLFPAWIKPSDSEPPPLLVYKWCQGINNLTDVWDTSEGQCNVMMETTFSRVYEKIDLTLLGRLLRLILDHNLADYATAKNNVVLNYKDMNHVNAFGLIRGLQFASFIFQYYGLVLDLLVLGLHRASEMAGPPQLPNDFLQYRDVDTETRHPIRLYSRYIDRIHIFFRFTADEARDLIQRYLTEHPDPNFENIVGYNNKKCWPRDCRMRLMKHDVNLGRAAFWDIKNRLPRSLTTIEWENSFVSVYSKDNPNLLFSMSGFEIRILPKIRSMNEEFTLKDGVWNLVNEQTKERTAQAYLRVDQESMDKFHNRIRQILMASGSTTFSKIANKWNTALIGLMTYYREAVVHTRELLDLLVKCENKIQTRVKIGLNSKMPSRFPPVVFMTPKELGGLGMLSMGHVLIPQSDLRWSKQTDTGITHFRSGMSHDEDTLIPNLYRYIQSWESEFVDSKRVWAEYALKRQEANAQNRRLTLEDLEDSWDRGIPRINTLFQKDRHTLAYDKGWRVRTDFKQYQVLKNNPFWWTHQRHDGKLWNLNNYRTDMIQALGGVEGILEHTLFKGTGHTSWEGLFWEKSSGFEQSMASKKLTNAQRSGLNQIPNRRFTLWWSPTINRANVYVGFQVQLDLTGIFMHGKIPTLKISLIQIFRAHLWQKIHEALTMDFAQVFDRELEALQIETVQKETIHPRKSYKMNSSASDILLFAAYKWPVSRPSLLNDPKDVMEGPTTTKYWLDIQLRWGDFDSHDIERYTRAKFLDYTTDNMSIYPSPTGLMVGVDLAYNMYSAYGNWIPGMKPLVQQAMGKVMKANPALYVLRERIRKALQLYSSEPTEPYLSSTNYGELFSNQIIWFVDDTNVYRVTIHKTFEGNLTTKPINGAIFIFNPRTGQLFLKIIHTSVWAGQKRLGQLAKWKTAEEVAALIRSLPVEEQPKQIIVTRKGMLDPLEVHLLDFPNIVIKGSELQLPFQACLKVEKFGDLILRATEPQMVLFNLYDDWLKTFSSYTAFSRLVLILRALHVNTDKTKMILRPDRSTITEPHHIWPTLSDEEWAKVEVLLKDLILADYGKKNNVNVASLTQSEIRDIILGMEIQAPSLQRQQIAEIEKQTKEQSQLTAVTTKTHNIHGDEMVVTTTSNYEQATFSSKTEWRIRAISATNLYLRTNHIYVNSDDIKEDTYTYVMPKNVLKRFITISDLRTQIAGFMYGVSPPDAPNVKEIRCVVIPPQWGTHQTVHLPNTLPEHEYLNDLEPLGWIHTQPQELMNISPQDVTTHAKLLVNNKTWDGEKTVVLTCSFTPGSCSLTAYKLSPAGFEWGKTNVDPGSQPQGYLPTHGEKVQVLLSDRFLGYFMVPSDIWNYNFMGAQFSANLNYRLVLDVPKEFYHESHRAAHFMNFSSEVEASTEADIEDAFA</sequence>
<organism evidence="10">
    <name type="scientific">Mucor ambiguus</name>
    <dbReference type="NCBI Taxonomy" id="91626"/>
    <lineage>
        <taxon>Eukaryota</taxon>
        <taxon>Fungi</taxon>
        <taxon>Fungi incertae sedis</taxon>
        <taxon>Mucoromycota</taxon>
        <taxon>Mucoromycotina</taxon>
        <taxon>Mucoromycetes</taxon>
        <taxon>Mucorales</taxon>
        <taxon>Mucorineae</taxon>
        <taxon>Mucoraceae</taxon>
        <taxon>Mucor</taxon>
    </lineage>
</organism>